<gene>
    <name evidence="2" type="ORF">SAMN05414137_118156</name>
</gene>
<dbReference type="RefSeq" id="WP_042446226.1">
    <property type="nucleotide sequence ID" value="NZ_BBPN01000010.1"/>
</dbReference>
<dbReference type="Pfam" id="PF13510">
    <property type="entry name" value="Fer2_4"/>
    <property type="match status" value="1"/>
</dbReference>
<dbReference type="eggNOG" id="COG3383">
    <property type="taxonomic scope" value="Bacteria"/>
</dbReference>
<sequence>MTIEFDGRLLEGRPGQTIAGVLLAAGEPCGVFCGIGICFGCLVTVNGVPDVRACQRPAREGDVVAVQGGREGERP</sequence>
<dbReference type="STRING" id="235985.SAMN05414137_118156"/>
<dbReference type="GO" id="GO:0051536">
    <property type="term" value="F:iron-sulfur cluster binding"/>
    <property type="evidence" value="ECO:0007669"/>
    <property type="project" value="InterPro"/>
</dbReference>
<dbReference type="Proteomes" id="UP000183015">
    <property type="component" value="Unassembled WGS sequence"/>
</dbReference>
<evidence type="ECO:0000313" key="2">
    <source>
        <dbReference type="EMBL" id="SEM10786.1"/>
    </source>
</evidence>
<dbReference type="EMBL" id="FOAZ01000018">
    <property type="protein sequence ID" value="SEM10786.1"/>
    <property type="molecule type" value="Genomic_DNA"/>
</dbReference>
<keyword evidence="3" id="KW-1185">Reference proteome</keyword>
<accession>A0A1H7VNG6</accession>
<dbReference type="InterPro" id="IPR036010">
    <property type="entry name" value="2Fe-2S_ferredoxin-like_sf"/>
</dbReference>
<dbReference type="Gene3D" id="3.10.20.440">
    <property type="entry name" value="2Fe-2S iron-sulphur cluster binding domain, sarcosine oxidase, alpha subunit, N-terminal domain"/>
    <property type="match status" value="1"/>
</dbReference>
<name>A0A1H7VNG6_STRJI</name>
<evidence type="ECO:0000256" key="1">
    <source>
        <dbReference type="ARBA" id="ARBA00023002"/>
    </source>
</evidence>
<dbReference type="AlphaFoldDB" id="A0A1H7VNG6"/>
<evidence type="ECO:0000313" key="3">
    <source>
        <dbReference type="Proteomes" id="UP000183015"/>
    </source>
</evidence>
<dbReference type="GO" id="GO:0016491">
    <property type="term" value="F:oxidoreductase activity"/>
    <property type="evidence" value="ECO:0007669"/>
    <property type="project" value="UniProtKB-KW"/>
</dbReference>
<protein>
    <submittedName>
        <fullName evidence="2">2Fe-2S iron-sulfur cluster binding domain-containing protein</fullName>
    </submittedName>
</protein>
<proteinExistence type="predicted"/>
<reference evidence="3" key="1">
    <citation type="submission" date="2016-10" db="EMBL/GenBank/DDBJ databases">
        <authorList>
            <person name="Varghese N."/>
        </authorList>
    </citation>
    <scope>NUCLEOTIDE SEQUENCE [LARGE SCALE GENOMIC DNA]</scope>
    <source>
        <strain evidence="3">DSM 45096 / BCRC 16803 / CGMCC 4.1857 / CIP 109030 / JCM 12277 / KCTC 19219 / NBRC 100920 / 33214</strain>
    </source>
</reference>
<keyword evidence="1" id="KW-0560">Oxidoreductase</keyword>
<organism evidence="2 3">
    <name type="scientific">Streptacidiphilus jiangxiensis</name>
    <dbReference type="NCBI Taxonomy" id="235985"/>
    <lineage>
        <taxon>Bacteria</taxon>
        <taxon>Bacillati</taxon>
        <taxon>Actinomycetota</taxon>
        <taxon>Actinomycetes</taxon>
        <taxon>Kitasatosporales</taxon>
        <taxon>Streptomycetaceae</taxon>
        <taxon>Streptacidiphilus</taxon>
    </lineage>
</organism>
<dbReference type="SUPFAM" id="SSF54292">
    <property type="entry name" value="2Fe-2S ferredoxin-like"/>
    <property type="match status" value="1"/>
</dbReference>
<dbReference type="InterPro" id="IPR042204">
    <property type="entry name" value="2Fe-2S-bd_N"/>
</dbReference>
<dbReference type="OrthoDB" id="573392at2"/>